<protein>
    <recommendedName>
        <fullName evidence="7">Cerato-platanin</fullName>
    </recommendedName>
</protein>
<comment type="similarity">
    <text evidence="2">Belongs to the cerato-platanin family.</text>
</comment>
<dbReference type="SUPFAM" id="SSF50685">
    <property type="entry name" value="Barwin-like endoglucanases"/>
    <property type="match status" value="1"/>
</dbReference>
<dbReference type="EMBL" id="KN840555">
    <property type="protein sequence ID" value="KIP05032.1"/>
    <property type="molecule type" value="Genomic_DNA"/>
</dbReference>
<keyword evidence="4" id="KW-0732">Signal</keyword>
<dbReference type="HOGENOM" id="CLU_111635_0_0_1"/>
<evidence type="ECO:0008006" key="7">
    <source>
        <dbReference type="Google" id="ProtNLM"/>
    </source>
</evidence>
<dbReference type="GO" id="GO:0005576">
    <property type="term" value="C:extracellular region"/>
    <property type="evidence" value="ECO:0007669"/>
    <property type="project" value="UniProtKB-SubCell"/>
</dbReference>
<evidence type="ECO:0000256" key="2">
    <source>
        <dbReference type="ARBA" id="ARBA00010421"/>
    </source>
</evidence>
<sequence length="143" mass="14659">MKFFTAVTTLFFAAAALAAPSTTTTVTVSYDQTYDNGANSLDTVSCSDGPNGLESKGFTTFGSLPTKFIGGAAVIPGWNSAECGTCWELTYNGASINVLAIDHTASGFNIALSALNALTNNQGVFLGRVNAQAQQVDASACGL</sequence>
<gene>
    <name evidence="5" type="ORF">PHLGIDRAFT_19825</name>
</gene>
<accession>A0A0C3S4I2</accession>
<feature type="signal peptide" evidence="4">
    <location>
        <begin position="1"/>
        <end position="18"/>
    </location>
</feature>
<feature type="chain" id="PRO_5002169790" description="Cerato-platanin" evidence="4">
    <location>
        <begin position="19"/>
        <end position="143"/>
    </location>
</feature>
<dbReference type="Gene3D" id="2.40.40.10">
    <property type="entry name" value="RlpA-like domain"/>
    <property type="match status" value="1"/>
</dbReference>
<dbReference type="Proteomes" id="UP000053257">
    <property type="component" value="Unassembled WGS sequence"/>
</dbReference>
<proteinExistence type="inferred from homology"/>
<keyword evidence="6" id="KW-1185">Reference proteome</keyword>
<dbReference type="CDD" id="cd22778">
    <property type="entry name" value="DPBB_CEPL-like"/>
    <property type="match status" value="1"/>
</dbReference>
<name>A0A0C3S4I2_PHLG1</name>
<evidence type="ECO:0000256" key="1">
    <source>
        <dbReference type="ARBA" id="ARBA00004613"/>
    </source>
</evidence>
<evidence type="ECO:0000256" key="3">
    <source>
        <dbReference type="ARBA" id="ARBA00022525"/>
    </source>
</evidence>
<evidence type="ECO:0000313" key="5">
    <source>
        <dbReference type="EMBL" id="KIP05032.1"/>
    </source>
</evidence>
<evidence type="ECO:0000313" key="6">
    <source>
        <dbReference type="Proteomes" id="UP000053257"/>
    </source>
</evidence>
<comment type="subcellular location">
    <subcellularLocation>
        <location evidence="1">Secreted</location>
    </subcellularLocation>
</comment>
<dbReference type="OrthoDB" id="4898945at2759"/>
<organism evidence="5 6">
    <name type="scientific">Phlebiopsis gigantea (strain 11061_1 CR5-6)</name>
    <name type="common">White-rot fungus</name>
    <name type="synonym">Peniophora gigantea</name>
    <dbReference type="NCBI Taxonomy" id="745531"/>
    <lineage>
        <taxon>Eukaryota</taxon>
        <taxon>Fungi</taxon>
        <taxon>Dikarya</taxon>
        <taxon>Basidiomycota</taxon>
        <taxon>Agaricomycotina</taxon>
        <taxon>Agaricomycetes</taxon>
        <taxon>Polyporales</taxon>
        <taxon>Phanerochaetaceae</taxon>
        <taxon>Phlebiopsis</taxon>
    </lineage>
</organism>
<feature type="non-terminal residue" evidence="5">
    <location>
        <position position="1"/>
    </location>
</feature>
<dbReference type="InterPro" id="IPR010829">
    <property type="entry name" value="Cerato-platanin"/>
</dbReference>
<dbReference type="AlphaFoldDB" id="A0A0C3S4I2"/>
<dbReference type="Pfam" id="PF07249">
    <property type="entry name" value="Cerato-platanin"/>
    <property type="match status" value="1"/>
</dbReference>
<dbReference type="InterPro" id="IPR036908">
    <property type="entry name" value="RlpA-like_sf"/>
</dbReference>
<evidence type="ECO:0000256" key="4">
    <source>
        <dbReference type="SAM" id="SignalP"/>
    </source>
</evidence>
<reference evidence="5 6" key="1">
    <citation type="journal article" date="2014" name="PLoS Genet.">
        <title>Analysis of the Phlebiopsis gigantea genome, transcriptome and secretome provides insight into its pioneer colonization strategies of wood.</title>
        <authorList>
            <person name="Hori C."/>
            <person name="Ishida T."/>
            <person name="Igarashi K."/>
            <person name="Samejima M."/>
            <person name="Suzuki H."/>
            <person name="Master E."/>
            <person name="Ferreira P."/>
            <person name="Ruiz-Duenas F.J."/>
            <person name="Held B."/>
            <person name="Canessa P."/>
            <person name="Larrondo L.F."/>
            <person name="Schmoll M."/>
            <person name="Druzhinina I.S."/>
            <person name="Kubicek C.P."/>
            <person name="Gaskell J.A."/>
            <person name="Kersten P."/>
            <person name="St John F."/>
            <person name="Glasner J."/>
            <person name="Sabat G."/>
            <person name="Splinter BonDurant S."/>
            <person name="Syed K."/>
            <person name="Yadav J."/>
            <person name="Mgbeahuruike A.C."/>
            <person name="Kovalchuk A."/>
            <person name="Asiegbu F.O."/>
            <person name="Lackner G."/>
            <person name="Hoffmeister D."/>
            <person name="Rencoret J."/>
            <person name="Gutierrez A."/>
            <person name="Sun H."/>
            <person name="Lindquist E."/>
            <person name="Barry K."/>
            <person name="Riley R."/>
            <person name="Grigoriev I.V."/>
            <person name="Henrissat B."/>
            <person name="Kues U."/>
            <person name="Berka R.M."/>
            <person name="Martinez A.T."/>
            <person name="Covert S.F."/>
            <person name="Blanchette R.A."/>
            <person name="Cullen D."/>
        </authorList>
    </citation>
    <scope>NUCLEOTIDE SEQUENCE [LARGE SCALE GENOMIC DNA]</scope>
    <source>
        <strain evidence="5 6">11061_1 CR5-6</strain>
    </source>
</reference>
<keyword evidence="3" id="KW-0964">Secreted</keyword>